<feature type="transmembrane region" description="Helical" evidence="11">
    <location>
        <begin position="109"/>
        <end position="132"/>
    </location>
</feature>
<feature type="transmembrane region" description="Helical" evidence="11">
    <location>
        <begin position="144"/>
        <end position="162"/>
    </location>
</feature>
<accession>A0A0M0LQ74</accession>
<evidence type="ECO:0000256" key="8">
    <source>
        <dbReference type="ARBA" id="ARBA00023136"/>
    </source>
</evidence>
<dbReference type="GO" id="GO:0016020">
    <property type="term" value="C:membrane"/>
    <property type="evidence" value="ECO:0007669"/>
    <property type="project" value="UniProtKB-SubCell"/>
</dbReference>
<feature type="domain" description="Ion transport" evidence="12">
    <location>
        <begin position="115"/>
        <end position="306"/>
    </location>
</feature>
<keyword evidence="5" id="KW-0106">Calcium</keyword>
<dbReference type="Gene3D" id="1.10.287.70">
    <property type="match status" value="1"/>
</dbReference>
<dbReference type="AlphaFoldDB" id="A0A0M0LQ74"/>
<gene>
    <name evidence="13" type="ORF">Ctob_013232</name>
</gene>
<feature type="transmembrane region" description="Helical" evidence="11">
    <location>
        <begin position="210"/>
        <end position="232"/>
    </location>
</feature>
<dbReference type="PANTHER" id="PTHR46988:SF2">
    <property type="entry name" value="TWO PORE CALCIUM CHANNEL PROTEIN 1"/>
    <property type="match status" value="1"/>
</dbReference>
<dbReference type="InterPro" id="IPR005821">
    <property type="entry name" value="Ion_trans_dom"/>
</dbReference>
<evidence type="ECO:0000256" key="6">
    <source>
        <dbReference type="ARBA" id="ARBA00022989"/>
    </source>
</evidence>
<evidence type="ECO:0000256" key="9">
    <source>
        <dbReference type="ARBA" id="ARBA00023303"/>
    </source>
</evidence>
<name>A0A0M0LQ74_9EUKA</name>
<feature type="transmembrane region" description="Helical" evidence="11">
    <location>
        <begin position="244"/>
        <end position="262"/>
    </location>
</feature>
<evidence type="ECO:0000256" key="2">
    <source>
        <dbReference type="ARBA" id="ARBA00022448"/>
    </source>
</evidence>
<keyword evidence="3 11" id="KW-0812">Transmembrane</keyword>
<organism evidence="13 14">
    <name type="scientific">Chrysochromulina tobinii</name>
    <dbReference type="NCBI Taxonomy" id="1460289"/>
    <lineage>
        <taxon>Eukaryota</taxon>
        <taxon>Haptista</taxon>
        <taxon>Haptophyta</taxon>
        <taxon>Prymnesiophyceae</taxon>
        <taxon>Prymnesiales</taxon>
        <taxon>Chrysochromulinaceae</taxon>
        <taxon>Chrysochromulina</taxon>
    </lineage>
</organism>
<evidence type="ECO:0000256" key="4">
    <source>
        <dbReference type="ARBA" id="ARBA00022737"/>
    </source>
</evidence>
<dbReference type="EMBL" id="JWZX01000413">
    <property type="protein sequence ID" value="KOO53032.1"/>
    <property type="molecule type" value="Genomic_DNA"/>
</dbReference>
<sequence>MGATADPFLMEHERAVSPSAVQRAALHIQDAFDGTEHVHPREGRALRRLWLVHLALIVPCRLALAGLVLLSFIEQPPWVLEARRHVPNADIETHYPTFGLPMLPVATSLAVEAALLLMLVLDAACMVIAQGVPAVLNSRLPVRVYLCALALAIVDVVVAAAGEARRMVEGSGWPWKSMRLAWHLRLTMLVLRSDDLLSAFDLVRRSIPRFGGVFFVLVLYVLIYGWAAVLLFRRAEEGVSDFDTLAEAIWTLLITLTTANFPDVMMPFYARSRLVVLFFAPYLLIGHIFLLNLVLAVVVHAYSENRAALATGATDCHGLPLIATDCHGLPLSATLSASLIRCRRATAHLAGTRVPRARREPRWSAPAGRRHGLVPRATPLP</sequence>
<evidence type="ECO:0000256" key="11">
    <source>
        <dbReference type="SAM" id="Phobius"/>
    </source>
</evidence>
<evidence type="ECO:0000256" key="1">
    <source>
        <dbReference type="ARBA" id="ARBA00004141"/>
    </source>
</evidence>
<keyword evidence="4" id="KW-0677">Repeat</keyword>
<dbReference type="InterPro" id="IPR044581">
    <property type="entry name" value="TPC1_plant"/>
</dbReference>
<comment type="subcellular location">
    <subcellularLocation>
        <location evidence="1">Membrane</location>
        <topology evidence="1">Multi-pass membrane protein</topology>
    </subcellularLocation>
</comment>
<evidence type="ECO:0000313" key="13">
    <source>
        <dbReference type="EMBL" id="KOO53032.1"/>
    </source>
</evidence>
<feature type="region of interest" description="Disordered" evidence="10">
    <location>
        <begin position="356"/>
        <end position="381"/>
    </location>
</feature>
<evidence type="ECO:0000256" key="7">
    <source>
        <dbReference type="ARBA" id="ARBA00023065"/>
    </source>
</evidence>
<feature type="transmembrane region" description="Helical" evidence="11">
    <location>
        <begin position="274"/>
        <end position="302"/>
    </location>
</feature>
<feature type="transmembrane region" description="Helical" evidence="11">
    <location>
        <begin position="49"/>
        <end position="73"/>
    </location>
</feature>
<dbReference type="Pfam" id="PF00520">
    <property type="entry name" value="Ion_trans"/>
    <property type="match status" value="1"/>
</dbReference>
<keyword evidence="8 11" id="KW-0472">Membrane</keyword>
<keyword evidence="6 11" id="KW-1133">Transmembrane helix</keyword>
<evidence type="ECO:0000256" key="5">
    <source>
        <dbReference type="ARBA" id="ARBA00022837"/>
    </source>
</evidence>
<evidence type="ECO:0000259" key="12">
    <source>
        <dbReference type="Pfam" id="PF00520"/>
    </source>
</evidence>
<keyword evidence="14" id="KW-1185">Reference proteome</keyword>
<dbReference type="Proteomes" id="UP000037460">
    <property type="component" value="Unassembled WGS sequence"/>
</dbReference>
<keyword evidence="9" id="KW-0407">Ion channel</keyword>
<dbReference type="PANTHER" id="PTHR46988">
    <property type="entry name" value="TWO PORE CALCIUM CHANNEL PROTEIN 1"/>
    <property type="match status" value="1"/>
</dbReference>
<evidence type="ECO:0000256" key="10">
    <source>
        <dbReference type="SAM" id="MobiDB-lite"/>
    </source>
</evidence>
<evidence type="ECO:0000313" key="14">
    <source>
        <dbReference type="Proteomes" id="UP000037460"/>
    </source>
</evidence>
<protein>
    <submittedName>
        <fullName evidence="13">Two-pore ion channel</fullName>
    </submittedName>
</protein>
<reference evidence="14" key="1">
    <citation type="journal article" date="2015" name="PLoS Genet.">
        <title>Genome Sequence and Transcriptome Analyses of Chrysochromulina tobin: Metabolic Tools for Enhanced Algal Fitness in the Prominent Order Prymnesiales (Haptophyceae).</title>
        <authorList>
            <person name="Hovde B.T."/>
            <person name="Deodato C.R."/>
            <person name="Hunsperger H.M."/>
            <person name="Ryken S.A."/>
            <person name="Yost W."/>
            <person name="Jha R.K."/>
            <person name="Patterson J."/>
            <person name="Monnat R.J. Jr."/>
            <person name="Barlow S.B."/>
            <person name="Starkenburg S.R."/>
            <person name="Cattolico R.A."/>
        </authorList>
    </citation>
    <scope>NUCLEOTIDE SEQUENCE</scope>
    <source>
        <strain evidence="14">CCMP291</strain>
    </source>
</reference>
<dbReference type="GO" id="GO:0005245">
    <property type="term" value="F:voltage-gated calcium channel activity"/>
    <property type="evidence" value="ECO:0007669"/>
    <property type="project" value="InterPro"/>
</dbReference>
<dbReference type="SUPFAM" id="SSF81324">
    <property type="entry name" value="Voltage-gated potassium channels"/>
    <property type="match status" value="1"/>
</dbReference>
<comment type="caution">
    <text evidence="13">The sequence shown here is derived from an EMBL/GenBank/DDBJ whole genome shotgun (WGS) entry which is preliminary data.</text>
</comment>
<evidence type="ECO:0000256" key="3">
    <source>
        <dbReference type="ARBA" id="ARBA00022692"/>
    </source>
</evidence>
<proteinExistence type="predicted"/>
<keyword evidence="7" id="KW-0406">Ion transport</keyword>
<keyword evidence="2" id="KW-0813">Transport</keyword>